<proteinExistence type="predicted"/>
<keyword evidence="1" id="KW-0812">Transmembrane</keyword>
<keyword evidence="1" id="KW-0472">Membrane</keyword>
<evidence type="ECO:0000313" key="3">
    <source>
        <dbReference type="Proteomes" id="UP000663836"/>
    </source>
</evidence>
<comment type="caution">
    <text evidence="2">The sequence shown here is derived from an EMBL/GenBank/DDBJ whole genome shotgun (WGS) entry which is preliminary data.</text>
</comment>
<dbReference type="Proteomes" id="UP000663836">
    <property type="component" value="Unassembled WGS sequence"/>
</dbReference>
<gene>
    <name evidence="2" type="ORF">JBS370_LOCUS42795</name>
</gene>
<reference evidence="2" key="1">
    <citation type="submission" date="2021-02" db="EMBL/GenBank/DDBJ databases">
        <authorList>
            <person name="Nowell W R."/>
        </authorList>
    </citation>
    <scope>NUCLEOTIDE SEQUENCE</scope>
</reference>
<dbReference type="EMBL" id="CAJOBD010059927">
    <property type="protein sequence ID" value="CAF4379580.1"/>
    <property type="molecule type" value="Genomic_DNA"/>
</dbReference>
<name>A0A820MY80_9BILA</name>
<evidence type="ECO:0000313" key="2">
    <source>
        <dbReference type="EMBL" id="CAF4379580.1"/>
    </source>
</evidence>
<keyword evidence="1" id="KW-1133">Transmembrane helix</keyword>
<feature type="non-terminal residue" evidence="2">
    <location>
        <position position="1"/>
    </location>
</feature>
<protein>
    <submittedName>
        <fullName evidence="2">Uncharacterized protein</fullName>
    </submittedName>
</protein>
<sequence>ESLVLGAQPNQVNGKRQSLNIINQANKLTVQSRHTTAPIVNVFHDTVEKSQETQRDSPIKTSCDRRDTDITGKLFLNLLILYIYLSFFIKTSMAEGDDLLGDIHNSSIIIREESVEGRGEYPDISTQKSITESKLLVFFSLISQFLFD</sequence>
<feature type="transmembrane region" description="Helical" evidence="1">
    <location>
        <begin position="74"/>
        <end position="93"/>
    </location>
</feature>
<accession>A0A820MY80</accession>
<organism evidence="2 3">
    <name type="scientific">Rotaria sordida</name>
    <dbReference type="NCBI Taxonomy" id="392033"/>
    <lineage>
        <taxon>Eukaryota</taxon>
        <taxon>Metazoa</taxon>
        <taxon>Spiralia</taxon>
        <taxon>Gnathifera</taxon>
        <taxon>Rotifera</taxon>
        <taxon>Eurotatoria</taxon>
        <taxon>Bdelloidea</taxon>
        <taxon>Philodinida</taxon>
        <taxon>Philodinidae</taxon>
        <taxon>Rotaria</taxon>
    </lineage>
</organism>
<dbReference type="AlphaFoldDB" id="A0A820MY80"/>
<evidence type="ECO:0000256" key="1">
    <source>
        <dbReference type="SAM" id="Phobius"/>
    </source>
</evidence>